<dbReference type="Gene3D" id="3.30.460.10">
    <property type="entry name" value="Beta Polymerase, domain 2"/>
    <property type="match status" value="1"/>
</dbReference>
<keyword evidence="2" id="KW-0810">Translation regulation</keyword>
<dbReference type="SUPFAM" id="SSF81301">
    <property type="entry name" value="Nucleotidyltransferase"/>
    <property type="match status" value="1"/>
</dbReference>
<organism evidence="3">
    <name type="scientific">uncultured gamma proteobacterium HF0010_11B23</name>
    <dbReference type="NCBI Taxonomy" id="710979"/>
    <lineage>
        <taxon>Bacteria</taxon>
        <taxon>Pseudomonadati</taxon>
        <taxon>Pseudomonadota</taxon>
        <taxon>Gammaproteobacteria</taxon>
        <taxon>environmental samples</taxon>
    </lineage>
</organism>
<dbReference type="Pfam" id="PF02410">
    <property type="entry name" value="RsfS"/>
    <property type="match status" value="1"/>
</dbReference>
<comment type="function">
    <text evidence="2">Functions as a ribosomal silencing factor. Interacts with ribosomal protein uL14 (rplN), blocking formation of intersubunit bridge B8. Prevents association of the 30S and 50S ribosomal subunits and the formation of functional ribosomes, thus repressing translation.</text>
</comment>
<dbReference type="GO" id="GO:0090071">
    <property type="term" value="P:negative regulation of ribosome biogenesis"/>
    <property type="evidence" value="ECO:0007669"/>
    <property type="project" value="UniProtKB-UniRule"/>
</dbReference>
<name>E0XQT2_9GAMM</name>
<protein>
    <recommendedName>
        <fullName evidence="2">Ribosomal silencing factor RsfS</fullName>
    </recommendedName>
</protein>
<sequence>MPIPKSSKEIVKNCKSSLDELKAIDVCSFEVEEISSFTSFIMVASGTSGRHIQSIADKVIENLKDKKIEILGTEGTESKDWILIDAGEVIINIMSEDSREHYDLESLWDRKAK</sequence>
<comment type="subcellular location">
    <subcellularLocation>
        <location evidence="2">Cytoplasm</location>
    </subcellularLocation>
</comment>
<dbReference type="AlphaFoldDB" id="E0XQT2"/>
<keyword evidence="2" id="KW-0678">Repressor</keyword>
<dbReference type="EMBL" id="GU474846">
    <property type="protein sequence ID" value="ADI16773.1"/>
    <property type="molecule type" value="Genomic_DNA"/>
</dbReference>
<dbReference type="NCBIfam" id="TIGR00090">
    <property type="entry name" value="rsfS_iojap_ybeB"/>
    <property type="match status" value="1"/>
</dbReference>
<dbReference type="GO" id="GO:0017148">
    <property type="term" value="P:negative regulation of translation"/>
    <property type="evidence" value="ECO:0007669"/>
    <property type="project" value="UniProtKB-UniRule"/>
</dbReference>
<reference evidence="3" key="1">
    <citation type="journal article" date="2011" name="Environ. Microbiol.">
        <title>Time-series analyses of Monterey Bay coastal microbial picoplankton using a 'genome proxy' microarray.</title>
        <authorList>
            <person name="Rich V.I."/>
            <person name="Pham V.D."/>
            <person name="Eppley J."/>
            <person name="Shi Y."/>
            <person name="DeLong E.F."/>
        </authorList>
    </citation>
    <scope>NUCLEOTIDE SEQUENCE</scope>
</reference>
<evidence type="ECO:0000256" key="2">
    <source>
        <dbReference type="HAMAP-Rule" id="MF_01477"/>
    </source>
</evidence>
<comment type="subunit">
    <text evidence="2">Interacts with ribosomal protein uL14 (rplN).</text>
</comment>
<gene>
    <name evidence="2" type="primary">rsfS</name>
</gene>
<dbReference type="InterPro" id="IPR043519">
    <property type="entry name" value="NT_sf"/>
</dbReference>
<dbReference type="InterPro" id="IPR004394">
    <property type="entry name" value="Iojap/RsfS/C7orf30"/>
</dbReference>
<dbReference type="HAMAP" id="MF_01477">
    <property type="entry name" value="Iojap_RsfS"/>
    <property type="match status" value="1"/>
</dbReference>
<evidence type="ECO:0000313" key="3">
    <source>
        <dbReference type="EMBL" id="ADI16773.1"/>
    </source>
</evidence>
<keyword evidence="2" id="KW-0963">Cytoplasm</keyword>
<dbReference type="PANTHER" id="PTHR21043:SF0">
    <property type="entry name" value="MITOCHONDRIAL ASSEMBLY OF RIBOSOMAL LARGE SUBUNIT PROTEIN 1"/>
    <property type="match status" value="1"/>
</dbReference>
<evidence type="ECO:0000256" key="1">
    <source>
        <dbReference type="ARBA" id="ARBA00010574"/>
    </source>
</evidence>
<proteinExistence type="inferred from homology"/>
<dbReference type="GO" id="GO:0043023">
    <property type="term" value="F:ribosomal large subunit binding"/>
    <property type="evidence" value="ECO:0007669"/>
    <property type="project" value="TreeGrafter"/>
</dbReference>
<dbReference type="GO" id="GO:0005737">
    <property type="term" value="C:cytoplasm"/>
    <property type="evidence" value="ECO:0007669"/>
    <property type="project" value="UniProtKB-SubCell"/>
</dbReference>
<dbReference type="GO" id="GO:0042256">
    <property type="term" value="P:cytosolic ribosome assembly"/>
    <property type="evidence" value="ECO:0007669"/>
    <property type="project" value="UniProtKB-UniRule"/>
</dbReference>
<comment type="similarity">
    <text evidence="1 2">Belongs to the Iojap/RsfS family.</text>
</comment>
<accession>E0XQT2</accession>
<dbReference type="PANTHER" id="PTHR21043">
    <property type="entry name" value="IOJAP SUPERFAMILY ORTHOLOG"/>
    <property type="match status" value="1"/>
</dbReference>